<sequence length="348" mass="39470">MINDEIPDLYRREVHSAVYRCIASNRAGAVASRDVMVRAGIFNTNRYLETFNKKKKNALKCEIVQGPVINISFVFMNSDIDMSPGFAYVDFWAVHTFYGVNSVSWCAVRFIEFHDLVSEKGSRDASMYGIGDNSLEKPLGEVDITFSPHYSNMLFTAKALILNKITCNLPNFVMERSRWPHLVGLRLADPTFDKPAPIDIIIGADIAPSLYTGQVRFQNERGPTACNSKLGWLLSGKIMAQQSDGSLHHSVLTFCATSIDNQLRKFWELDSIPPCTQPIRTKEEMDCEQHFKANVLRTTTGRYQRVLWRDSPSDAIQEYKLTTITYGTACAPYLAIRTFWRKTSTFKS</sequence>
<dbReference type="Proteomes" id="UP001235939">
    <property type="component" value="Chromosome 01"/>
</dbReference>
<evidence type="ECO:0000313" key="1">
    <source>
        <dbReference type="EMBL" id="UYV61738.1"/>
    </source>
</evidence>
<accession>A0ABY6K1I3</accession>
<gene>
    <name evidence="1" type="ORF">LAZ67_1006230</name>
</gene>
<reference evidence="1 2" key="1">
    <citation type="submission" date="2022-01" db="EMBL/GenBank/DDBJ databases">
        <title>A chromosomal length assembly of Cordylochernes scorpioides.</title>
        <authorList>
            <person name="Zeh D."/>
            <person name="Zeh J."/>
        </authorList>
    </citation>
    <scope>NUCLEOTIDE SEQUENCE [LARGE SCALE GENOMIC DNA]</scope>
    <source>
        <strain evidence="1">IN4F17</strain>
        <tissue evidence="1">Whole Body</tissue>
    </source>
</reference>
<evidence type="ECO:0000313" key="2">
    <source>
        <dbReference type="Proteomes" id="UP001235939"/>
    </source>
</evidence>
<organism evidence="1 2">
    <name type="scientific">Cordylochernes scorpioides</name>
    <dbReference type="NCBI Taxonomy" id="51811"/>
    <lineage>
        <taxon>Eukaryota</taxon>
        <taxon>Metazoa</taxon>
        <taxon>Ecdysozoa</taxon>
        <taxon>Arthropoda</taxon>
        <taxon>Chelicerata</taxon>
        <taxon>Arachnida</taxon>
        <taxon>Pseudoscorpiones</taxon>
        <taxon>Cheliferoidea</taxon>
        <taxon>Chernetidae</taxon>
        <taxon>Cordylochernes</taxon>
    </lineage>
</organism>
<proteinExistence type="predicted"/>
<evidence type="ECO:0008006" key="3">
    <source>
        <dbReference type="Google" id="ProtNLM"/>
    </source>
</evidence>
<name>A0ABY6K1I3_9ARAC</name>
<keyword evidence="2" id="KW-1185">Reference proteome</keyword>
<protein>
    <recommendedName>
        <fullName evidence="3">Peptidase aspartic putative domain-containing protein</fullName>
    </recommendedName>
</protein>
<dbReference type="EMBL" id="CP092863">
    <property type="protein sequence ID" value="UYV61738.1"/>
    <property type="molecule type" value="Genomic_DNA"/>
</dbReference>